<proteinExistence type="predicted"/>
<protein>
    <submittedName>
        <fullName evidence="2">Uncharacterized protein</fullName>
    </submittedName>
</protein>
<evidence type="ECO:0000313" key="3">
    <source>
        <dbReference type="Proteomes" id="UP001341840"/>
    </source>
</evidence>
<dbReference type="Proteomes" id="UP001341840">
    <property type="component" value="Unassembled WGS sequence"/>
</dbReference>
<name>A0ABU6Z2C1_9FABA</name>
<comment type="caution">
    <text evidence="2">The sequence shown here is derived from an EMBL/GenBank/DDBJ whole genome shotgun (WGS) entry which is preliminary data.</text>
</comment>
<organism evidence="2 3">
    <name type="scientific">Stylosanthes scabra</name>
    <dbReference type="NCBI Taxonomy" id="79078"/>
    <lineage>
        <taxon>Eukaryota</taxon>
        <taxon>Viridiplantae</taxon>
        <taxon>Streptophyta</taxon>
        <taxon>Embryophyta</taxon>
        <taxon>Tracheophyta</taxon>
        <taxon>Spermatophyta</taxon>
        <taxon>Magnoliopsida</taxon>
        <taxon>eudicotyledons</taxon>
        <taxon>Gunneridae</taxon>
        <taxon>Pentapetalae</taxon>
        <taxon>rosids</taxon>
        <taxon>fabids</taxon>
        <taxon>Fabales</taxon>
        <taxon>Fabaceae</taxon>
        <taxon>Papilionoideae</taxon>
        <taxon>50 kb inversion clade</taxon>
        <taxon>dalbergioids sensu lato</taxon>
        <taxon>Dalbergieae</taxon>
        <taxon>Pterocarpus clade</taxon>
        <taxon>Stylosanthes</taxon>
    </lineage>
</organism>
<accession>A0ABU6Z2C1</accession>
<gene>
    <name evidence="2" type="ORF">PIB30_001380</name>
</gene>
<evidence type="ECO:0000256" key="1">
    <source>
        <dbReference type="SAM" id="MobiDB-lite"/>
    </source>
</evidence>
<sequence length="146" mass="16328">MANIWRAHTITNQSKKHLLKHYAKINGNSTHQYHRAATLSSPSFLFNSNNLNYNRHCHDIFVLFPNCHSSSVRFFCTARNSQALAKEQKKRVAASNKENEALRCNLEQMATYYDAVRPGGSNIGGGKSGAKKDNPLANNDNDYGDA</sequence>
<keyword evidence="3" id="KW-1185">Reference proteome</keyword>
<dbReference type="EMBL" id="JASCZI010271863">
    <property type="protein sequence ID" value="MED6215759.1"/>
    <property type="molecule type" value="Genomic_DNA"/>
</dbReference>
<evidence type="ECO:0000313" key="2">
    <source>
        <dbReference type="EMBL" id="MED6215759.1"/>
    </source>
</evidence>
<feature type="region of interest" description="Disordered" evidence="1">
    <location>
        <begin position="117"/>
        <end position="146"/>
    </location>
</feature>
<reference evidence="2 3" key="1">
    <citation type="journal article" date="2023" name="Plants (Basel)">
        <title>Bridging the Gap: Combining Genomics and Transcriptomics Approaches to Understand Stylosanthes scabra, an Orphan Legume from the Brazilian Caatinga.</title>
        <authorList>
            <person name="Ferreira-Neto J.R.C."/>
            <person name="da Silva M.D."/>
            <person name="Binneck E."/>
            <person name="de Melo N.F."/>
            <person name="da Silva R.H."/>
            <person name="de Melo A.L.T.M."/>
            <person name="Pandolfi V."/>
            <person name="Bustamante F.O."/>
            <person name="Brasileiro-Vidal A.C."/>
            <person name="Benko-Iseppon A.M."/>
        </authorList>
    </citation>
    <scope>NUCLEOTIDE SEQUENCE [LARGE SCALE GENOMIC DNA]</scope>
    <source>
        <tissue evidence="2">Leaves</tissue>
    </source>
</reference>
<feature type="compositionally biased region" description="Polar residues" evidence="1">
    <location>
        <begin position="136"/>
        <end position="146"/>
    </location>
</feature>